<proteinExistence type="predicted"/>
<gene>
    <name evidence="2" type="ORF">DT065_09990</name>
</gene>
<sequence>MPKISIVTDSTAYLDEETLVENEINVIPLSVVFGQETSRETEMGTEEFFGKMRAHEKLPTTSQPSLGEFIDLYEKLGETADSIISFHLSSGISGTFETAVAASRSVEGVNVYPFDTEISCSAQGYYAVEAAKLVREGKTVDEIFEALTSIRDTLSGYFIVADLNHLHRGGRMSGAQKFLGSALQIKPILHFDDKVIVPFEKVRTEKRAIKRVMELLEQDAADGPVRATVVHANVPEKAEEIRSTLDKKYDNLEIDLGVFGPVIGTHLGEQSLGLTWYKK</sequence>
<keyword evidence="3" id="KW-1185">Reference proteome</keyword>
<dbReference type="Gene3D" id="3.30.1180.10">
    <property type="match status" value="1"/>
</dbReference>
<dbReference type="PANTHER" id="PTHR33434:SF2">
    <property type="entry name" value="FATTY ACID-BINDING PROTEIN TM_1468"/>
    <property type="match status" value="1"/>
</dbReference>
<dbReference type="SUPFAM" id="SSF82549">
    <property type="entry name" value="DAK1/DegV-like"/>
    <property type="match status" value="1"/>
</dbReference>
<dbReference type="PROSITE" id="PS51482">
    <property type="entry name" value="DEGV"/>
    <property type="match status" value="1"/>
</dbReference>
<dbReference type="Proteomes" id="UP000252100">
    <property type="component" value="Chromosome"/>
</dbReference>
<organism evidence="2 3">
    <name type="scientific">Salicibibacter kimchii</name>
    <dbReference type="NCBI Taxonomy" id="2099786"/>
    <lineage>
        <taxon>Bacteria</taxon>
        <taxon>Bacillati</taxon>
        <taxon>Bacillota</taxon>
        <taxon>Bacilli</taxon>
        <taxon>Bacillales</taxon>
        <taxon>Bacillaceae</taxon>
        <taxon>Salicibibacter</taxon>
    </lineage>
</organism>
<dbReference type="AlphaFoldDB" id="A0A345BZD7"/>
<dbReference type="OrthoDB" id="9775494at2"/>
<evidence type="ECO:0000313" key="2">
    <source>
        <dbReference type="EMBL" id="AXF56318.1"/>
    </source>
</evidence>
<dbReference type="KEGG" id="rue:DT065_09990"/>
<accession>A0A345BZD7</accession>
<keyword evidence="1" id="KW-0446">Lipid-binding</keyword>
<dbReference type="Gene3D" id="3.40.50.10170">
    <property type="match status" value="1"/>
</dbReference>
<dbReference type="NCBIfam" id="TIGR00762">
    <property type="entry name" value="DegV"/>
    <property type="match status" value="1"/>
</dbReference>
<dbReference type="InterPro" id="IPR043168">
    <property type="entry name" value="DegV_C"/>
</dbReference>
<dbReference type="InterPro" id="IPR003797">
    <property type="entry name" value="DegV"/>
</dbReference>
<name>A0A345BZD7_9BACI</name>
<dbReference type="InterPro" id="IPR050270">
    <property type="entry name" value="DegV_domain_contain"/>
</dbReference>
<reference evidence="2 3" key="1">
    <citation type="journal article" date="2018" name="J. Microbiol.">
        <title>Salicibibacter kimchii gen. nov., sp. nov., a moderately halophilic and alkalitolerant bacterium in the family Bacillaceae, isolated from kimchi.</title>
        <authorList>
            <person name="Jang J.Y."/>
            <person name="Oh Y.J."/>
            <person name="Lim S.K."/>
            <person name="Park H.K."/>
            <person name="Lee C."/>
            <person name="Kim J.Y."/>
            <person name="Lee M.A."/>
            <person name="Choi H.J."/>
        </authorList>
    </citation>
    <scope>NUCLEOTIDE SEQUENCE [LARGE SCALE GENOMIC DNA]</scope>
    <source>
        <strain evidence="2 3">NKC1-1</strain>
    </source>
</reference>
<dbReference type="Pfam" id="PF02645">
    <property type="entry name" value="DegV"/>
    <property type="match status" value="1"/>
</dbReference>
<protein>
    <submittedName>
        <fullName evidence="2">DegV family protein</fullName>
    </submittedName>
</protein>
<dbReference type="PANTHER" id="PTHR33434">
    <property type="entry name" value="DEGV DOMAIN-CONTAINING PROTEIN DR_1986-RELATED"/>
    <property type="match status" value="1"/>
</dbReference>
<dbReference type="GO" id="GO:0008289">
    <property type="term" value="F:lipid binding"/>
    <property type="evidence" value="ECO:0007669"/>
    <property type="project" value="UniProtKB-KW"/>
</dbReference>
<dbReference type="EMBL" id="CP031092">
    <property type="protein sequence ID" value="AXF56318.1"/>
    <property type="molecule type" value="Genomic_DNA"/>
</dbReference>
<evidence type="ECO:0000313" key="3">
    <source>
        <dbReference type="Proteomes" id="UP000252100"/>
    </source>
</evidence>
<evidence type="ECO:0000256" key="1">
    <source>
        <dbReference type="ARBA" id="ARBA00023121"/>
    </source>
</evidence>
<dbReference type="RefSeq" id="WP_114372997.1">
    <property type="nucleotide sequence ID" value="NZ_CP031092.1"/>
</dbReference>